<proteinExistence type="predicted"/>
<reference evidence="2" key="1">
    <citation type="submission" date="2014-12" db="EMBL/GenBank/DDBJ databases">
        <title>Insight into the proteome of Arion vulgaris.</title>
        <authorList>
            <person name="Aradska J."/>
            <person name="Bulat T."/>
            <person name="Smidak R."/>
            <person name="Sarate P."/>
            <person name="Gangsoo J."/>
            <person name="Sialana F."/>
            <person name="Bilban M."/>
            <person name="Lubec G."/>
        </authorList>
    </citation>
    <scope>NUCLEOTIDE SEQUENCE</scope>
    <source>
        <tissue evidence="2">Skin</tissue>
    </source>
</reference>
<organism evidence="2">
    <name type="scientific">Arion vulgaris</name>
    <dbReference type="NCBI Taxonomy" id="1028688"/>
    <lineage>
        <taxon>Eukaryota</taxon>
        <taxon>Metazoa</taxon>
        <taxon>Spiralia</taxon>
        <taxon>Lophotrochozoa</taxon>
        <taxon>Mollusca</taxon>
        <taxon>Gastropoda</taxon>
        <taxon>Heterobranchia</taxon>
        <taxon>Euthyneura</taxon>
        <taxon>Panpulmonata</taxon>
        <taxon>Eupulmonata</taxon>
        <taxon>Stylommatophora</taxon>
        <taxon>Helicina</taxon>
        <taxon>Arionoidea</taxon>
        <taxon>Arionidae</taxon>
        <taxon>Arion</taxon>
    </lineage>
</organism>
<gene>
    <name evidence="2" type="primary">ORF11755</name>
</gene>
<evidence type="ECO:0000256" key="1">
    <source>
        <dbReference type="SAM" id="MobiDB-lite"/>
    </source>
</evidence>
<feature type="non-terminal residue" evidence="2">
    <location>
        <position position="1"/>
    </location>
</feature>
<protein>
    <submittedName>
        <fullName evidence="2">Uncharacterized protein</fullName>
    </submittedName>
</protein>
<feature type="region of interest" description="Disordered" evidence="1">
    <location>
        <begin position="1"/>
        <end position="29"/>
    </location>
</feature>
<sequence length="83" mass="9766">DIHENKHSDNIIDHKPKKSISNTSDSRNELMDVTLEEKKDGQNMRRTRRFISCPEYVYTQRMTITNDESLLIQGKIQTLLFKA</sequence>
<dbReference type="AlphaFoldDB" id="A0A0B6Y3Y1"/>
<dbReference type="EMBL" id="HACG01003953">
    <property type="protein sequence ID" value="CEK50818.1"/>
    <property type="molecule type" value="Transcribed_RNA"/>
</dbReference>
<name>A0A0B6Y3Y1_9EUPU</name>
<accession>A0A0B6Y3Y1</accession>
<feature type="compositionally biased region" description="Basic and acidic residues" evidence="1">
    <location>
        <begin position="1"/>
        <end position="14"/>
    </location>
</feature>
<evidence type="ECO:0000313" key="2">
    <source>
        <dbReference type="EMBL" id="CEK50818.1"/>
    </source>
</evidence>